<evidence type="ECO:0000313" key="5">
    <source>
        <dbReference type="Proteomes" id="UP000018781"/>
    </source>
</evidence>
<dbReference type="PANTHER" id="PTHR47572:SF4">
    <property type="entry name" value="LACTONASE DRP35"/>
    <property type="match status" value="1"/>
</dbReference>
<evidence type="ECO:0000256" key="1">
    <source>
        <dbReference type="ARBA" id="ARBA00008853"/>
    </source>
</evidence>
<dbReference type="RefSeq" id="WP_024103583.1">
    <property type="nucleotide sequence ID" value="NC_023150.1"/>
</dbReference>
<dbReference type="KEGG" id="rpy:Y013_23825"/>
<dbReference type="InterPro" id="IPR051262">
    <property type="entry name" value="SMP-30/CGR1_Lactonase"/>
</dbReference>
<dbReference type="eggNOG" id="COG3386">
    <property type="taxonomic scope" value="Bacteria"/>
</dbReference>
<dbReference type="Gene3D" id="2.120.10.30">
    <property type="entry name" value="TolB, C-terminal domain"/>
    <property type="match status" value="1"/>
</dbReference>
<dbReference type="AlphaFoldDB" id="V9XMY3"/>
<dbReference type="PATRIC" id="fig|1435356.3.peg.4800"/>
<dbReference type="PANTHER" id="PTHR47572">
    <property type="entry name" value="LIPOPROTEIN-RELATED"/>
    <property type="match status" value="1"/>
</dbReference>
<accession>V9XMY3</accession>
<dbReference type="InterPro" id="IPR011042">
    <property type="entry name" value="6-blade_b-propeller_TolB-like"/>
</dbReference>
<dbReference type="GO" id="GO:0016787">
    <property type="term" value="F:hydrolase activity"/>
    <property type="evidence" value="ECO:0007669"/>
    <property type="project" value="UniProtKB-KW"/>
</dbReference>
<dbReference type="Pfam" id="PF08450">
    <property type="entry name" value="SGL"/>
    <property type="match status" value="1"/>
</dbReference>
<gene>
    <name evidence="4" type="ORF">Y013_23825</name>
</gene>
<proteinExistence type="inferred from homology"/>
<dbReference type="EMBL" id="CP006996">
    <property type="protein sequence ID" value="AHD23404.1"/>
    <property type="molecule type" value="Genomic_DNA"/>
</dbReference>
<dbReference type="SUPFAM" id="SSF63829">
    <property type="entry name" value="Calcium-dependent phosphotriesterase"/>
    <property type="match status" value="1"/>
</dbReference>
<feature type="domain" description="SMP-30/Gluconolactonase/LRE-like region" evidence="3">
    <location>
        <begin position="16"/>
        <end position="266"/>
    </location>
</feature>
<comment type="similarity">
    <text evidence="1">Belongs to the SMP-30/CGR1 family.</text>
</comment>
<name>V9XMY3_9NOCA</name>
<organism evidence="4 5">
    <name type="scientific">Rhodococcus pyridinivorans SB3094</name>
    <dbReference type="NCBI Taxonomy" id="1435356"/>
    <lineage>
        <taxon>Bacteria</taxon>
        <taxon>Bacillati</taxon>
        <taxon>Actinomycetota</taxon>
        <taxon>Actinomycetes</taxon>
        <taxon>Mycobacteriales</taxon>
        <taxon>Nocardiaceae</taxon>
        <taxon>Rhodococcus</taxon>
    </lineage>
</organism>
<dbReference type="GeneID" id="29940940"/>
<dbReference type="HOGENOM" id="CLU_036110_4_0_11"/>
<keyword evidence="2" id="KW-0378">Hydrolase</keyword>
<dbReference type="InterPro" id="IPR013658">
    <property type="entry name" value="SGL"/>
</dbReference>
<reference evidence="4 5" key="1">
    <citation type="journal article" date="2014" name="Genome Announc.">
        <title>Complete Genome of Rhodococcus pyridinivorans SB3094, a Methyl-Ethyl-Ketone-Degrading Bacterium Used for Bioaugmentation.</title>
        <authorList>
            <person name="Dueholm M.S."/>
            <person name="Albertsen M."/>
            <person name="D'Imperio S."/>
            <person name="Tale V.P."/>
            <person name="Lewis D."/>
            <person name="Nielsen P.H."/>
            <person name="Nielsen J.L."/>
        </authorList>
    </citation>
    <scope>NUCLEOTIDE SEQUENCE [LARGE SCALE GENOMIC DNA]</scope>
    <source>
        <strain evidence="4 5">SB3094</strain>
    </source>
</reference>
<evidence type="ECO:0000259" key="3">
    <source>
        <dbReference type="Pfam" id="PF08450"/>
    </source>
</evidence>
<evidence type="ECO:0000313" key="4">
    <source>
        <dbReference type="EMBL" id="AHD23404.1"/>
    </source>
</evidence>
<sequence length="298" mass="32404">MNVAATPSTVLDGFAFTECPRWHDGRLWFVDMHLNQVVSTDLGTTDTSVLNVPGSPGGIGWLPDGRLLVVMMDERRILRREDDKWVVHADLSTAVPTTLNDLAVDSAGRCFVGETGFDPHEYLSDPSDIDRVSSGEFECPSLSRLFVVETDGRYRESASGLAFANGIVINDDTRQLFVAESFGARLSRYDMDESGALSNRLRLPLGFAPDGIGMDAWGHIWVSDVFGRAAQRVSSTGELLDRVSSRQLCLACTVGGASGNELMLCSSPSLDRTECLAKLESHIEMTTIAPSARPENGE</sequence>
<evidence type="ECO:0000256" key="2">
    <source>
        <dbReference type="ARBA" id="ARBA00022801"/>
    </source>
</evidence>
<dbReference type="Proteomes" id="UP000018781">
    <property type="component" value="Chromosome"/>
</dbReference>
<protein>
    <submittedName>
        <fullName evidence="4">Gluconolactonase</fullName>
    </submittedName>
</protein>